<feature type="transmembrane region" description="Helical" evidence="1">
    <location>
        <begin position="6"/>
        <end position="22"/>
    </location>
</feature>
<dbReference type="Proteomes" id="UP000004846">
    <property type="component" value="Unassembled WGS sequence"/>
</dbReference>
<evidence type="ECO:0000313" key="2">
    <source>
        <dbReference type="EMBL" id="EFM83209.1"/>
    </source>
</evidence>
<sequence length="50" mass="5680">MAVTPQLSLNIFVFACWASFLFKRIGHHMSITNVDKKGQLNAILKNKISF</sequence>
<keyword evidence="1" id="KW-0812">Transmembrane</keyword>
<evidence type="ECO:0000313" key="3">
    <source>
        <dbReference type="Proteomes" id="UP000004846"/>
    </source>
</evidence>
<proteinExistence type="predicted"/>
<protein>
    <submittedName>
        <fullName evidence="2">Uncharacterized protein</fullName>
    </submittedName>
</protein>
<keyword evidence="1" id="KW-0472">Membrane</keyword>
<keyword evidence="1" id="KW-1133">Transmembrane helix</keyword>
<dbReference type="AlphaFoldDB" id="A0A125W772"/>
<name>A0A125W772_ENTFL</name>
<dbReference type="EMBL" id="AEBR01000030">
    <property type="protein sequence ID" value="EFM83209.1"/>
    <property type="molecule type" value="Genomic_DNA"/>
</dbReference>
<accession>A0A125W772</accession>
<reference evidence="2 3" key="1">
    <citation type="submission" date="2010-07" db="EMBL/GenBank/DDBJ databases">
        <authorList>
            <person name="Sid Ahmed O."/>
        </authorList>
    </citation>
    <scope>NUCLEOTIDE SEQUENCE [LARGE SCALE GENOMIC DNA]</scope>
    <source>
        <strain evidence="2 3">TX4248</strain>
    </source>
</reference>
<evidence type="ECO:0000256" key="1">
    <source>
        <dbReference type="SAM" id="Phobius"/>
    </source>
</evidence>
<organism evidence="2 3">
    <name type="scientific">Enterococcus faecalis TX4248</name>
    <dbReference type="NCBI Taxonomy" id="749495"/>
    <lineage>
        <taxon>Bacteria</taxon>
        <taxon>Bacillati</taxon>
        <taxon>Bacillota</taxon>
        <taxon>Bacilli</taxon>
        <taxon>Lactobacillales</taxon>
        <taxon>Enterococcaceae</taxon>
        <taxon>Enterococcus</taxon>
    </lineage>
</organism>
<gene>
    <name evidence="2" type="ORF">HMPREF9498_01117</name>
</gene>
<dbReference type="HOGENOM" id="CLU_3098523_0_0_9"/>
<comment type="caution">
    <text evidence="2">The sequence shown here is derived from an EMBL/GenBank/DDBJ whole genome shotgun (WGS) entry which is preliminary data.</text>
</comment>